<gene>
    <name evidence="3" type="ORF">LSAT_V11C400180220</name>
</gene>
<protein>
    <submittedName>
        <fullName evidence="3">Uncharacterized protein</fullName>
    </submittedName>
</protein>
<evidence type="ECO:0000313" key="4">
    <source>
        <dbReference type="Proteomes" id="UP000235145"/>
    </source>
</evidence>
<feature type="transmembrane region" description="Helical" evidence="1">
    <location>
        <begin position="227"/>
        <end position="247"/>
    </location>
</feature>
<keyword evidence="1" id="KW-1133">Transmembrane helix</keyword>
<comment type="caution">
    <text evidence="3">The sequence shown here is derived from an EMBL/GenBank/DDBJ whole genome shotgun (WGS) entry which is preliminary data.</text>
</comment>
<keyword evidence="1" id="KW-0812">Transmembrane</keyword>
<feature type="signal peptide" evidence="2">
    <location>
        <begin position="1"/>
        <end position="25"/>
    </location>
</feature>
<proteinExistence type="predicted"/>
<dbReference type="EMBL" id="NBSK02000004">
    <property type="protein sequence ID" value="KAJ0210811.1"/>
    <property type="molecule type" value="Genomic_DNA"/>
</dbReference>
<reference evidence="3 4" key="1">
    <citation type="journal article" date="2017" name="Nat. Commun.">
        <title>Genome assembly with in vitro proximity ligation data and whole-genome triplication in lettuce.</title>
        <authorList>
            <person name="Reyes-Chin-Wo S."/>
            <person name="Wang Z."/>
            <person name="Yang X."/>
            <person name="Kozik A."/>
            <person name="Arikit S."/>
            <person name="Song C."/>
            <person name="Xia L."/>
            <person name="Froenicke L."/>
            <person name="Lavelle D.O."/>
            <person name="Truco M.J."/>
            <person name="Xia R."/>
            <person name="Zhu S."/>
            <person name="Xu C."/>
            <person name="Xu H."/>
            <person name="Xu X."/>
            <person name="Cox K."/>
            <person name="Korf I."/>
            <person name="Meyers B.C."/>
            <person name="Michelmore R.W."/>
        </authorList>
    </citation>
    <scope>NUCLEOTIDE SEQUENCE [LARGE SCALE GENOMIC DNA]</scope>
    <source>
        <strain evidence="4">cv. Salinas</strain>
        <tissue evidence="3">Seedlings</tissue>
    </source>
</reference>
<keyword evidence="4" id="KW-1185">Reference proteome</keyword>
<dbReference type="Proteomes" id="UP000235145">
    <property type="component" value="Unassembled WGS sequence"/>
</dbReference>
<name>A0A9R1VQT2_LACSA</name>
<evidence type="ECO:0000256" key="1">
    <source>
        <dbReference type="SAM" id="Phobius"/>
    </source>
</evidence>
<feature type="chain" id="PRO_5040332622" evidence="2">
    <location>
        <begin position="26"/>
        <end position="257"/>
    </location>
</feature>
<accession>A0A9R1VQT2</accession>
<dbReference type="AlphaFoldDB" id="A0A9R1VQT2"/>
<sequence>MVRFRYCSFPIRVLLSVLLLLRVLPSQFFSTASLLYCFTSSAQLKIDGCFAHLFSISPTVPHRLFKSKFEGSHLLLIGKEKWRWVPSILDYSKRNTKEASGDGVFRWCWSEEGGKVAFVDVLDAGLIVILQETQFSGVHSLKRVQKVSTGAFGSVDEQHDRRWSIGFGIDSFALCIITGNDRGLLQDRLEYRTMRWWNIIYIREISSCFSVNGLLKSARTTIESAVLFINMALMLISMYLQLLGLLGTPPAFNLAVR</sequence>
<evidence type="ECO:0000313" key="3">
    <source>
        <dbReference type="EMBL" id="KAJ0210811.1"/>
    </source>
</evidence>
<keyword evidence="2" id="KW-0732">Signal</keyword>
<keyword evidence="1" id="KW-0472">Membrane</keyword>
<organism evidence="3 4">
    <name type="scientific">Lactuca sativa</name>
    <name type="common">Garden lettuce</name>
    <dbReference type="NCBI Taxonomy" id="4236"/>
    <lineage>
        <taxon>Eukaryota</taxon>
        <taxon>Viridiplantae</taxon>
        <taxon>Streptophyta</taxon>
        <taxon>Embryophyta</taxon>
        <taxon>Tracheophyta</taxon>
        <taxon>Spermatophyta</taxon>
        <taxon>Magnoliopsida</taxon>
        <taxon>eudicotyledons</taxon>
        <taxon>Gunneridae</taxon>
        <taxon>Pentapetalae</taxon>
        <taxon>asterids</taxon>
        <taxon>campanulids</taxon>
        <taxon>Asterales</taxon>
        <taxon>Asteraceae</taxon>
        <taxon>Cichorioideae</taxon>
        <taxon>Cichorieae</taxon>
        <taxon>Lactucinae</taxon>
        <taxon>Lactuca</taxon>
    </lineage>
</organism>
<evidence type="ECO:0000256" key="2">
    <source>
        <dbReference type="SAM" id="SignalP"/>
    </source>
</evidence>